<dbReference type="AlphaFoldDB" id="A0AAN7UYU7"/>
<reference evidence="1 2" key="1">
    <citation type="submission" date="2023-10" db="EMBL/GenBank/DDBJ databases">
        <title>Draft genome sequence of Xylaria bambusicola isolate GMP-LS, the root and basal stem rot pathogen of sugarcane in Indonesia.</title>
        <authorList>
            <person name="Selvaraj P."/>
            <person name="Muralishankar V."/>
            <person name="Muruganantham S."/>
            <person name="Sp S."/>
            <person name="Haryani S."/>
            <person name="Lau K.J.X."/>
            <person name="Naqvi N.I."/>
        </authorList>
    </citation>
    <scope>NUCLEOTIDE SEQUENCE [LARGE SCALE GENOMIC DNA]</scope>
    <source>
        <strain evidence="1">GMP-LS</strain>
    </source>
</reference>
<keyword evidence="2" id="KW-1185">Reference proteome</keyword>
<name>A0AAN7UYU7_9PEZI</name>
<proteinExistence type="predicted"/>
<sequence length="108" mass="11803">MHRRDGRVGPNCCYPPQFHYRSIHSITKSVEGGPVMFKSGGPKPIFPFSETKSGGVDNSIVMDNSVREVAWSIIGDDRMLGAVINVDVISADEIGEIQHSGRLFDLDG</sequence>
<dbReference type="Proteomes" id="UP001305414">
    <property type="component" value="Unassembled WGS sequence"/>
</dbReference>
<accession>A0AAN7UYU7</accession>
<organism evidence="1 2">
    <name type="scientific">Xylaria bambusicola</name>
    <dbReference type="NCBI Taxonomy" id="326684"/>
    <lineage>
        <taxon>Eukaryota</taxon>
        <taxon>Fungi</taxon>
        <taxon>Dikarya</taxon>
        <taxon>Ascomycota</taxon>
        <taxon>Pezizomycotina</taxon>
        <taxon>Sordariomycetes</taxon>
        <taxon>Xylariomycetidae</taxon>
        <taxon>Xylariales</taxon>
        <taxon>Xylariaceae</taxon>
        <taxon>Xylaria</taxon>
    </lineage>
</organism>
<dbReference type="EMBL" id="JAWHQM010000015">
    <property type="protein sequence ID" value="KAK5630334.1"/>
    <property type="molecule type" value="Genomic_DNA"/>
</dbReference>
<protein>
    <submittedName>
        <fullName evidence="1">Uncharacterized protein</fullName>
    </submittedName>
</protein>
<gene>
    <name evidence="1" type="ORF">RRF57_006049</name>
</gene>
<evidence type="ECO:0000313" key="2">
    <source>
        <dbReference type="Proteomes" id="UP001305414"/>
    </source>
</evidence>
<comment type="caution">
    <text evidence="1">The sequence shown here is derived from an EMBL/GenBank/DDBJ whole genome shotgun (WGS) entry which is preliminary data.</text>
</comment>
<evidence type="ECO:0000313" key="1">
    <source>
        <dbReference type="EMBL" id="KAK5630334.1"/>
    </source>
</evidence>